<dbReference type="EMBL" id="FM992692">
    <property type="protein sequence ID" value="CAX41574.1"/>
    <property type="molecule type" value="Genomic_DNA"/>
</dbReference>
<feature type="domain" description="DOP1-like middle TPR" evidence="8">
    <location>
        <begin position="334"/>
        <end position="514"/>
    </location>
</feature>
<evidence type="ECO:0000256" key="4">
    <source>
        <dbReference type="ARBA" id="ARBA00023034"/>
    </source>
</evidence>
<dbReference type="KEGG" id="cdu:CD36_51900"/>
<comment type="similarity">
    <text evidence="6">Belongs to the DOP1 family.</text>
</comment>
<comment type="subcellular location">
    <subcellularLocation>
        <location evidence="1">Golgi apparatus membrane</location>
        <topology evidence="1">Peripheral membrane protein</topology>
    </subcellularLocation>
</comment>
<keyword evidence="4" id="KW-0333">Golgi apparatus</keyword>
<keyword evidence="12" id="KW-1185">Reference proteome</keyword>
<protein>
    <submittedName>
        <fullName evidence="11">Cellular morphogenesis regulator, putative</fullName>
    </submittedName>
</protein>
<dbReference type="GO" id="GO:0000139">
    <property type="term" value="C:Golgi membrane"/>
    <property type="evidence" value="ECO:0007669"/>
    <property type="project" value="UniProtKB-SubCell"/>
</dbReference>
<feature type="domain" description="DOP1 N-terminal" evidence="7">
    <location>
        <begin position="11"/>
        <end position="320"/>
    </location>
</feature>
<evidence type="ECO:0000256" key="3">
    <source>
        <dbReference type="ARBA" id="ARBA00022927"/>
    </source>
</evidence>
<dbReference type="Pfam" id="PF24597">
    <property type="entry name" value="TPR_DOP1_M"/>
    <property type="match status" value="1"/>
</dbReference>
<dbReference type="PANTHER" id="PTHR14042:SF24">
    <property type="entry name" value="PROTEIN DOPEY-1 HOMOLOG"/>
    <property type="match status" value="1"/>
</dbReference>
<dbReference type="GeneID" id="8048181"/>
<dbReference type="InterPro" id="IPR007249">
    <property type="entry name" value="DOP1_N"/>
</dbReference>
<evidence type="ECO:0000256" key="5">
    <source>
        <dbReference type="ARBA" id="ARBA00023136"/>
    </source>
</evidence>
<dbReference type="OrthoDB" id="297643at2759"/>
<evidence type="ECO:0000259" key="8">
    <source>
        <dbReference type="Pfam" id="PF24597"/>
    </source>
</evidence>
<evidence type="ECO:0000313" key="10">
    <source>
        <dbReference type="CGD" id="CAL0000164756"/>
    </source>
</evidence>
<dbReference type="HOGENOM" id="CLU_001197_1_0_1"/>
<dbReference type="CGD" id="CAL0000164756">
    <property type="gene designation" value="Cd36_51900"/>
</dbReference>
<keyword evidence="3" id="KW-0653">Protein transport</keyword>
<reference evidence="11 12" key="1">
    <citation type="journal article" date="2009" name="Genome Res.">
        <title>Comparative genomics of the fungal pathogens Candida dubliniensis and Candida albicans.</title>
        <authorList>
            <person name="Jackson A.P."/>
            <person name="Gamble J.A."/>
            <person name="Yeomans T."/>
            <person name="Moran G.P."/>
            <person name="Saunders D."/>
            <person name="Harris D."/>
            <person name="Aslett M."/>
            <person name="Barrell J.F."/>
            <person name="Butler G."/>
            <person name="Citiulo F."/>
            <person name="Coleman D.C."/>
            <person name="de Groot P.W.J."/>
            <person name="Goodwin T.J."/>
            <person name="Quail M.A."/>
            <person name="McQuillan J."/>
            <person name="Munro C.A."/>
            <person name="Pain A."/>
            <person name="Poulter R.T."/>
            <person name="Rajandream M.A."/>
            <person name="Renauld H."/>
            <person name="Spiering M.J."/>
            <person name="Tivey A."/>
            <person name="Gow N.A.R."/>
            <person name="Barrell B."/>
            <person name="Sullivan D.J."/>
            <person name="Berriman M."/>
        </authorList>
    </citation>
    <scope>NUCLEOTIDE SEQUENCE [LARGE SCALE GENOMIC DNA]</scope>
    <source>
        <strain evidence="12">CD36 / ATCC MYA-646 / CBS 7987 / NCPF 3949 / NRRL Y-17841</strain>
    </source>
</reference>
<keyword evidence="5" id="KW-0472">Membrane</keyword>
<feature type="domain" description="DOP1-like C-terminal" evidence="9">
    <location>
        <begin position="1204"/>
        <end position="1648"/>
    </location>
</feature>
<dbReference type="SUPFAM" id="SSF48371">
    <property type="entry name" value="ARM repeat"/>
    <property type="match status" value="1"/>
</dbReference>
<evidence type="ECO:0000256" key="2">
    <source>
        <dbReference type="ARBA" id="ARBA00022448"/>
    </source>
</evidence>
<evidence type="ECO:0000256" key="6">
    <source>
        <dbReference type="ARBA" id="ARBA00046326"/>
    </source>
</evidence>
<evidence type="ECO:0000256" key="1">
    <source>
        <dbReference type="ARBA" id="ARBA00004395"/>
    </source>
</evidence>
<dbReference type="InterPro" id="IPR056457">
    <property type="entry name" value="DOP1_C"/>
</dbReference>
<dbReference type="VEuPathDB" id="FungiDB:CD36_51900"/>
<dbReference type="RefSeq" id="XP_002420495.1">
    <property type="nucleotide sequence ID" value="XM_002420450.1"/>
</dbReference>
<dbReference type="eggNOG" id="KOG3613">
    <property type="taxonomic scope" value="Eukaryota"/>
</dbReference>
<dbReference type="GO" id="GO:0005802">
    <property type="term" value="C:trans-Golgi network"/>
    <property type="evidence" value="ECO:0007669"/>
    <property type="project" value="TreeGrafter"/>
</dbReference>
<accession>B9WHD2</accession>
<dbReference type="GO" id="GO:0015031">
    <property type="term" value="P:protein transport"/>
    <property type="evidence" value="ECO:0007669"/>
    <property type="project" value="UniProtKB-KW"/>
</dbReference>
<keyword evidence="2" id="KW-0813">Transport</keyword>
<dbReference type="Pfam" id="PF24598">
    <property type="entry name" value="DOP1_C"/>
    <property type="match status" value="1"/>
</dbReference>
<dbReference type="GO" id="GO:0005829">
    <property type="term" value="C:cytosol"/>
    <property type="evidence" value="ECO:0007669"/>
    <property type="project" value="GOC"/>
</dbReference>
<dbReference type="GO" id="GO:0006895">
    <property type="term" value="P:Golgi to endosome transport"/>
    <property type="evidence" value="ECO:0007669"/>
    <property type="project" value="InterPro"/>
</dbReference>
<evidence type="ECO:0000313" key="12">
    <source>
        <dbReference type="Proteomes" id="UP000002605"/>
    </source>
</evidence>
<dbReference type="PANTHER" id="PTHR14042">
    <property type="entry name" value="DOPEY-RELATED"/>
    <property type="match status" value="1"/>
</dbReference>
<sequence>MSPLSKAKLSPKDKKYSQSVEKTLATFDSLEEWADYIAFLSRLQKSLQFNIDTAKESYYVPYSSQVANRLALCLSSDLPNGVHQKALSVYEYIFERLPESTLNKDINIWLPGLLPLFSYSSISVKPLQIKMFRHLILSQLSATTLRSISKPFILCLLSGLDDENSEVFGDVIELLDAYKQKLNDDSHFWQSMFLCIIRNPERRPGALHWCVKRLPSFISFKDQNGNPVLSEEAQLCLKPEPGLLIRAMAISIDNPESFDIVVVRGFFDLMLSHIPLDSDVITNRITPTDREALIMACSKITLCKDMSLNRRLWTYFLGPETEHESSKALTRTEYFKQYVEETLIGGLLTMANSDKIESKCDAFKILLPLIMDKWEIGNVLTPKLFSSFLKIAYNNCDHQDLMISASTLFDGVESVYIWSDIIGVILGDGNDDEEHDFDVVHFVLKDFNVNEEEMATVHVPFAILCLLSKSTITSKRLDTLELLVNLASGRSLGTLDEEVTCCESEIISKIKAWYSSSLKGESLDTPFSQGQVSFLIVNLLQKVYIDNMEDTRFCVRIAELLNHVRNFAMIKSSHGIQDSKLVEKILNISVPDFGCEPNQDGLLVAFGISKLVGIFAKSLTHETNEKVLKVLLSNLWTAVVSSDPANHQVEAVRAIFELETCYSLKKLEAGLVELFLTLPENRRVKAFEILWIHSISINESDRILEKALQLLLDGCSDDSSQNRLPIDEFLKQIIKTGASNRLLKLITNPILAFDFIVAENESLVLDDDLGQFSYFLNLIVKVITADVKSFRDCFNNELAVMDSKSKIALVKENNWDISTYKSLLLSVIQKFFQLNLASEMAKDREQMQNYYSSIDNCLQLLHLLVTGNENDFGDLLMFLIQISLKLSKSDTISPTIEAVQSKILQCIFYYLERATELRLDLNLLHVEEQNKNPLLINFISLGISKSESPILLEKWISLLIKSLYLFGESVFSVLLILNDTLIKKIDNLFDQFSTWQHFKDPQDFESSIDILFSGLEDLLTISHGYLMTSNIKSQAENQKNSTTDNGFLNTVISGVFQIESPAIRSSEQNKLYSILLAFHDAVRVSFKIWNWSDSKTTTPSTVNYYSDRSLTYISHKLKFRARKLLESLLDMERQEVVESILISNGSVNAKLKLIDILDGGRPQMTLPSILKSILSRSNLPVFSELSRVAVDLDFDLNMKELSRFLVDFLNFIDNDSVADVWNYIMVFFKDILAHVGAFNEILSDCLLICSGLSKKLASIKNRDHKYEKELGDIFVRLFNQVLSLKQFLLSDMSKTNPKTMDNGNLVNSKVDLENNFKTFCQIIPVFEDILQDNDKVTSLANSTVTNFIIPRTKSKTVSEIPEDVVVIMNILGEANSCRSWKTLVSDLFMERSFFNNTSSISSVWRSVINSWMVHDKERFGEIISRITITSGASPSNLFVWNEMSEIENKANLLKRLVYLILVLPKDYFLNYLEPLFDKVNVLLNGNCPDIIRIQIMILFRAVCLKFNELHLLSKWTLISHELLSIFENLLAKSAKELSTLSQDSLQLIFFGCKLLDQLLILSYDEFNLKECLFVSTSPDLDDGESISVISKISKKYDLTYLKDEPFKVDQASGSLRPLLEGRRKIESLTQLRLFFDSLGLINYERTYSLYPIDYGSCITDALNDLVN</sequence>
<proteinExistence type="inferred from homology"/>
<evidence type="ECO:0000259" key="7">
    <source>
        <dbReference type="Pfam" id="PF04118"/>
    </source>
</evidence>
<dbReference type="GO" id="GO:0005768">
    <property type="term" value="C:endosome"/>
    <property type="evidence" value="ECO:0007669"/>
    <property type="project" value="TreeGrafter"/>
</dbReference>
<name>B9WHD2_CANDC</name>
<dbReference type="InterPro" id="IPR056458">
    <property type="entry name" value="TPR_DOP1_M"/>
</dbReference>
<gene>
    <name evidence="10" type="ordered locus">Cd36_51900</name>
    <name evidence="11" type="ORF">CD36_51900</name>
</gene>
<dbReference type="InterPro" id="IPR040314">
    <property type="entry name" value="DOP1"/>
</dbReference>
<dbReference type="Proteomes" id="UP000002605">
    <property type="component" value="Chromosome 5"/>
</dbReference>
<evidence type="ECO:0000259" key="9">
    <source>
        <dbReference type="Pfam" id="PF24598"/>
    </source>
</evidence>
<organism evidence="11 12">
    <name type="scientific">Candida dubliniensis (strain CD36 / ATCC MYA-646 / CBS 7987 / NCPF 3949 / NRRL Y-17841)</name>
    <name type="common">Yeast</name>
    <dbReference type="NCBI Taxonomy" id="573826"/>
    <lineage>
        <taxon>Eukaryota</taxon>
        <taxon>Fungi</taxon>
        <taxon>Dikarya</taxon>
        <taxon>Ascomycota</taxon>
        <taxon>Saccharomycotina</taxon>
        <taxon>Pichiomycetes</taxon>
        <taxon>Debaryomycetaceae</taxon>
        <taxon>Candida/Lodderomyces clade</taxon>
        <taxon>Candida</taxon>
    </lineage>
</organism>
<dbReference type="Pfam" id="PF04118">
    <property type="entry name" value="Dopey_N"/>
    <property type="match status" value="1"/>
</dbReference>
<dbReference type="InterPro" id="IPR016024">
    <property type="entry name" value="ARM-type_fold"/>
</dbReference>
<evidence type="ECO:0000313" key="11">
    <source>
        <dbReference type="EMBL" id="CAX41574.1"/>
    </source>
</evidence>